<proteinExistence type="predicted"/>
<evidence type="ECO:0000256" key="4">
    <source>
        <dbReference type="PROSITE-ProRule" id="PRU00091"/>
    </source>
</evidence>
<evidence type="ECO:0000313" key="6">
    <source>
        <dbReference type="EMBL" id="RLO03435.1"/>
    </source>
</evidence>
<dbReference type="InterPro" id="IPR017455">
    <property type="entry name" value="Znf_FYVE-rel"/>
</dbReference>
<dbReference type="Pfam" id="PF01363">
    <property type="entry name" value="FYVE"/>
    <property type="match status" value="1"/>
</dbReference>
<keyword evidence="3" id="KW-0862">Zinc</keyword>
<reference evidence="6 7" key="1">
    <citation type="journal article" date="2018" name="J. Invertebr. Pathol.">
        <title>New genotyping method for the causative agent of crayfish plague (Aphanomyces astaci) based on whole genome data.</title>
        <authorList>
            <person name="Minardi D."/>
            <person name="Studholme D.J."/>
            <person name="van der Giezen M."/>
            <person name="Pretto T."/>
            <person name="Oidtmann B."/>
        </authorList>
    </citation>
    <scope>NUCLEOTIDE SEQUENCE [LARGE SCALE GENOMIC DNA]</scope>
    <source>
        <strain evidence="6 7">KB13</strain>
    </source>
</reference>
<dbReference type="Gene3D" id="3.30.40.10">
    <property type="entry name" value="Zinc/RING finger domain, C3HC4 (zinc finger)"/>
    <property type="match status" value="1"/>
</dbReference>
<sequence>MTRQSTHFTPRPSQSSDVDLHMAATAAAKKSSFPLPAGHFKCPPLSQQEFAHLMALGKESSRAFIQQSEHLRDYSWQELGKKNQIVLFKGVKAGSSSPFLVLRAVGEVAGSLEEVAAMHQLGTPDTLQQFLDESDDILDLHTLYDITADTRAMSSRYLTSTLQVAVRWMVMKVPTAATAFMHPRDFCYLETQDYFTDGKGRRGLKVHTHLPPLVGTNLCLGMLHASHWFQVDFHGKVPVWIQNLILKGRVHRMIHFNTRMHEQRLKKVDLLAEFDVRRTSQSHRTNCFICRKKFRLLSRKITCRKCGEVICSNCQHTWDLVRSDKKRKVSICSMCTSSLRSPLPPSSSSAPTDATHLRMPRLARHYSYDEFMHTRPGLRKLKSNSVDFTHCDYNVEDDPGYMSSVAVDLDALLDSPRDPAAIDARWGDVEAAVEEECVDFKPNLFRKGTFPFCLLCDSYVRLRT</sequence>
<dbReference type="InterPro" id="IPR000306">
    <property type="entry name" value="Znf_FYVE"/>
</dbReference>
<feature type="domain" description="FYVE-type" evidence="5">
    <location>
        <begin position="281"/>
        <end position="340"/>
    </location>
</feature>
<dbReference type="InterPro" id="IPR052727">
    <property type="entry name" value="Rab4/Rab5_effector"/>
</dbReference>
<organism evidence="6 7">
    <name type="scientific">Aphanomyces astaci</name>
    <name type="common">Crayfish plague agent</name>
    <dbReference type="NCBI Taxonomy" id="112090"/>
    <lineage>
        <taxon>Eukaryota</taxon>
        <taxon>Sar</taxon>
        <taxon>Stramenopiles</taxon>
        <taxon>Oomycota</taxon>
        <taxon>Saprolegniomycetes</taxon>
        <taxon>Saprolegniales</taxon>
        <taxon>Verrucalvaceae</taxon>
        <taxon>Aphanomyces</taxon>
    </lineage>
</organism>
<dbReference type="InterPro" id="IPR011011">
    <property type="entry name" value="Znf_FYVE_PHD"/>
</dbReference>
<dbReference type="PANTHER" id="PTHR13510:SF44">
    <property type="entry name" value="RABENOSYN-5"/>
    <property type="match status" value="1"/>
</dbReference>
<accession>A0A9X8DTH6</accession>
<dbReference type="AlphaFoldDB" id="A0A9X8DTH6"/>
<evidence type="ECO:0000313" key="7">
    <source>
        <dbReference type="Proteomes" id="UP000275652"/>
    </source>
</evidence>
<dbReference type="PANTHER" id="PTHR13510">
    <property type="entry name" value="FYVE-FINGER-CONTAINING RAB5 EFFECTOR PROTEIN RABENOSYN-5-RELATED"/>
    <property type="match status" value="1"/>
</dbReference>
<gene>
    <name evidence="6" type="ORF">DYB28_012823</name>
</gene>
<dbReference type="InterPro" id="IPR013083">
    <property type="entry name" value="Znf_RING/FYVE/PHD"/>
</dbReference>
<evidence type="ECO:0000256" key="2">
    <source>
        <dbReference type="ARBA" id="ARBA00022771"/>
    </source>
</evidence>
<dbReference type="InterPro" id="IPR023393">
    <property type="entry name" value="START-like_dom_sf"/>
</dbReference>
<dbReference type="CDD" id="cd00065">
    <property type="entry name" value="FYVE_like_SF"/>
    <property type="match status" value="1"/>
</dbReference>
<dbReference type="Gene3D" id="3.30.530.20">
    <property type="match status" value="1"/>
</dbReference>
<dbReference type="SMART" id="SM00064">
    <property type="entry name" value="FYVE"/>
    <property type="match status" value="1"/>
</dbReference>
<evidence type="ECO:0000259" key="5">
    <source>
        <dbReference type="PROSITE" id="PS50178"/>
    </source>
</evidence>
<evidence type="ECO:0000256" key="1">
    <source>
        <dbReference type="ARBA" id="ARBA00022723"/>
    </source>
</evidence>
<dbReference type="PROSITE" id="PS50178">
    <property type="entry name" value="ZF_FYVE"/>
    <property type="match status" value="1"/>
</dbReference>
<evidence type="ECO:0000256" key="3">
    <source>
        <dbReference type="ARBA" id="ARBA00022833"/>
    </source>
</evidence>
<dbReference type="SUPFAM" id="SSF57903">
    <property type="entry name" value="FYVE/PHD zinc finger"/>
    <property type="match status" value="1"/>
</dbReference>
<protein>
    <recommendedName>
        <fullName evidence="5">FYVE-type domain-containing protein</fullName>
    </recommendedName>
</protein>
<dbReference type="GO" id="GO:0008270">
    <property type="term" value="F:zinc ion binding"/>
    <property type="evidence" value="ECO:0007669"/>
    <property type="project" value="UniProtKB-KW"/>
</dbReference>
<keyword evidence="2 4" id="KW-0863">Zinc-finger</keyword>
<comment type="caution">
    <text evidence="6">The sequence shown here is derived from an EMBL/GenBank/DDBJ whole genome shotgun (WGS) entry which is preliminary data.</text>
</comment>
<dbReference type="Proteomes" id="UP000275652">
    <property type="component" value="Unassembled WGS sequence"/>
</dbReference>
<dbReference type="EMBL" id="QUTI01030988">
    <property type="protein sequence ID" value="RLO03435.1"/>
    <property type="molecule type" value="Genomic_DNA"/>
</dbReference>
<name>A0A9X8DTH6_APHAT</name>
<keyword evidence="1" id="KW-0479">Metal-binding</keyword>